<protein>
    <submittedName>
        <fullName evidence="1">Uncharacterized protein</fullName>
    </submittedName>
</protein>
<name>A0A853L4A7_9PROT</name>
<evidence type="ECO:0000313" key="1">
    <source>
        <dbReference type="EMBL" id="OAZ11662.1"/>
    </source>
</evidence>
<dbReference type="EMBL" id="JPVZ01000001">
    <property type="protein sequence ID" value="OAZ11662.1"/>
    <property type="molecule type" value="Genomic_DNA"/>
</dbReference>
<reference evidence="1 2" key="1">
    <citation type="submission" date="2014-07" db="EMBL/GenBank/DDBJ databases">
        <title>Draft genome sequence of Thalassospira tepidiphila 1-1B.</title>
        <authorList>
            <person name="Lai Q."/>
            <person name="Shao Z."/>
        </authorList>
    </citation>
    <scope>NUCLEOTIDE SEQUENCE [LARGE SCALE GENOMIC DNA]</scope>
    <source>
        <strain evidence="1 2">MCCC 1A03514</strain>
    </source>
</reference>
<dbReference type="RefSeq" id="WP_064779558.1">
    <property type="nucleotide sequence ID" value="NZ_JPVZ01000001.1"/>
</dbReference>
<proteinExistence type="predicted"/>
<dbReference type="AlphaFoldDB" id="A0A853L4A7"/>
<comment type="caution">
    <text evidence="1">The sequence shown here is derived from an EMBL/GenBank/DDBJ whole genome shotgun (WGS) entry which is preliminary data.</text>
</comment>
<evidence type="ECO:0000313" key="2">
    <source>
        <dbReference type="Proteomes" id="UP000094009"/>
    </source>
</evidence>
<sequence>MQLHRPRCRWDGSNHHFAAHGFAAHGLAAHGFFAAHGLAAHGFAAHGLHGLTTFLAAHGFAAQGFAAQGFAAQGLAAHGLHGAQLATSAVGAGSGSAIAIGVAMARLVPIAIAGMSAFCAKVMDFLVMSCLSEDPVSSIRGVPSPIGKRTMIQFFTEAASHGFTVV</sequence>
<accession>A0A853L4A7</accession>
<organism evidence="1 2">
    <name type="scientific">Thalassospira tepidiphila MCCC 1A03514</name>
    <dbReference type="NCBI Taxonomy" id="1177930"/>
    <lineage>
        <taxon>Bacteria</taxon>
        <taxon>Pseudomonadati</taxon>
        <taxon>Pseudomonadota</taxon>
        <taxon>Alphaproteobacteria</taxon>
        <taxon>Rhodospirillales</taxon>
        <taxon>Thalassospiraceae</taxon>
        <taxon>Thalassospira</taxon>
    </lineage>
</organism>
<dbReference type="Proteomes" id="UP000094009">
    <property type="component" value="Unassembled WGS sequence"/>
</dbReference>
<gene>
    <name evidence="1" type="ORF">TH4_00820</name>
</gene>